<accession>A0ABS9EQM8</accession>
<sequence length="719" mass="81935">MKSRKYLIVTTVSVTLEAFLLPQAERLKDNGWQVDCLANGASKSEKCHRTFDHCHDIGWGRTPLDLKNFTEYPERIRRLERKNEYDVVHVHTPVASFVTRFALKEMRREIGSKVIYTAHGFHFYRGGNPVKNALFLGLEKLASRWTDELEVINGEDYQAAITHLLPRERVRFLKDGVGLDRAHYNPDAVPKEAVQQARRDMGLTDGDVLFTMIAEFNRGKRHSDLINAFAMVKDPRAHLAFLGKGKLIEKSKELCRNLGIAERVHFLGHVPDVRPYILASRTTVLPSEREGLPRSVMESIALKVPVIGANARGTRDLLKDGGGWIVPVGGIAEMKETMEKAIGTRGRKKASMVYCVFQDIKPNMMGVAKKVKGQVRHMSRYFDLSCLFVGNHDMTLAQTIADREDIVLKDIPRSNILSYRVEGLRTAYDWISRHRPDYLYLRYPLGCPFSALFTYMVSRMGVKIITEHQSKEPHELRLLKKYHFMVSDWLFGRLTLLNVSLIIGVTPEIRDFEKNRAPHSSAVCMTNGIDVEDYPARHYESQSDKEGVDLLFCGALASWHGLDRLISAMAKFYECPVRLHIAGEGEEMDRLRSMVEKLPPMHSVTFYGYLDKGEISDLFDRCDAAIGSLALDRNGLRQACTLKTREYAARGIPFVINYDDPDFRDIPWVLQIPSHKEIDVRDVVSWIKKISATPNQIRAYSSKTTNYDKKIRSLATKIS</sequence>
<evidence type="ECO:0000313" key="3">
    <source>
        <dbReference type="EMBL" id="MCF4142205.1"/>
    </source>
</evidence>
<organism evidence="3 4">
    <name type="scientific">Dethiosulfovibrio marinus</name>
    <dbReference type="NCBI Taxonomy" id="133532"/>
    <lineage>
        <taxon>Bacteria</taxon>
        <taxon>Thermotogati</taxon>
        <taxon>Synergistota</taxon>
        <taxon>Synergistia</taxon>
        <taxon>Synergistales</taxon>
        <taxon>Dethiosulfovibrionaceae</taxon>
        <taxon>Dethiosulfovibrio</taxon>
    </lineage>
</organism>
<keyword evidence="4" id="KW-1185">Reference proteome</keyword>
<protein>
    <submittedName>
        <fullName evidence="3">Glycosyltransferase</fullName>
    </submittedName>
</protein>
<evidence type="ECO:0000313" key="4">
    <source>
        <dbReference type="Proteomes" id="UP001200430"/>
    </source>
</evidence>
<dbReference type="PANTHER" id="PTHR12526">
    <property type="entry name" value="GLYCOSYLTRANSFERASE"/>
    <property type="match status" value="1"/>
</dbReference>
<dbReference type="RefSeq" id="WP_236098966.1">
    <property type="nucleotide sequence ID" value="NZ_JAKGUD010000004.1"/>
</dbReference>
<comment type="caution">
    <text evidence="3">The sequence shown here is derived from an EMBL/GenBank/DDBJ whole genome shotgun (WGS) entry which is preliminary data.</text>
</comment>
<proteinExistence type="predicted"/>
<dbReference type="SUPFAM" id="SSF53756">
    <property type="entry name" value="UDP-Glycosyltransferase/glycogen phosphorylase"/>
    <property type="match status" value="2"/>
</dbReference>
<feature type="domain" description="Glycosyltransferase subfamily 4-like N-terminal" evidence="2">
    <location>
        <begin position="24"/>
        <end position="181"/>
    </location>
</feature>
<gene>
    <name evidence="3" type="ORF">L2W38_05210</name>
</gene>
<dbReference type="InterPro" id="IPR001296">
    <property type="entry name" value="Glyco_trans_1"/>
</dbReference>
<dbReference type="Pfam" id="PF00534">
    <property type="entry name" value="Glycos_transf_1"/>
    <property type="match status" value="2"/>
</dbReference>
<dbReference type="Gene3D" id="3.40.50.2000">
    <property type="entry name" value="Glycogen Phosphorylase B"/>
    <property type="match status" value="4"/>
</dbReference>
<evidence type="ECO:0000259" key="1">
    <source>
        <dbReference type="Pfam" id="PF00534"/>
    </source>
</evidence>
<evidence type="ECO:0000259" key="2">
    <source>
        <dbReference type="Pfam" id="PF13439"/>
    </source>
</evidence>
<dbReference type="Pfam" id="PF13439">
    <property type="entry name" value="Glyco_transf_4"/>
    <property type="match status" value="1"/>
</dbReference>
<dbReference type="PANTHER" id="PTHR12526:SF630">
    <property type="entry name" value="GLYCOSYLTRANSFERASE"/>
    <property type="match status" value="1"/>
</dbReference>
<dbReference type="Proteomes" id="UP001200430">
    <property type="component" value="Unassembled WGS sequence"/>
</dbReference>
<name>A0ABS9EQM8_9BACT</name>
<feature type="domain" description="Glycosyl transferase family 1" evidence="1">
    <location>
        <begin position="197"/>
        <end position="343"/>
    </location>
</feature>
<dbReference type="InterPro" id="IPR028098">
    <property type="entry name" value="Glyco_trans_4-like_N"/>
</dbReference>
<dbReference type="EMBL" id="JAKGUD010000004">
    <property type="protein sequence ID" value="MCF4142205.1"/>
    <property type="molecule type" value="Genomic_DNA"/>
</dbReference>
<feature type="domain" description="Glycosyl transferase family 1" evidence="1">
    <location>
        <begin position="541"/>
        <end position="626"/>
    </location>
</feature>
<reference evidence="3 4" key="1">
    <citation type="submission" date="2022-01" db="EMBL/GenBank/DDBJ databases">
        <title>Dethiosulfovibrio faecalis sp. nov., a novel proteolytic, non-sulfur-reducing bacterium isolated from a marine aquaculture solid waste bioreactor.</title>
        <authorList>
            <person name="Grabowski S."/>
            <person name="Apolinario E."/>
            <person name="Schneider N."/>
            <person name="Marshall C.W."/>
            <person name="Sowers K.R."/>
        </authorList>
    </citation>
    <scope>NUCLEOTIDE SEQUENCE [LARGE SCALE GENOMIC DNA]</scope>
    <source>
        <strain evidence="3 4">DSM 12537</strain>
    </source>
</reference>